<organism evidence="2 3">
    <name type="scientific">Sphaerisporangium siamense</name>
    <dbReference type="NCBI Taxonomy" id="795645"/>
    <lineage>
        <taxon>Bacteria</taxon>
        <taxon>Bacillati</taxon>
        <taxon>Actinomycetota</taxon>
        <taxon>Actinomycetes</taxon>
        <taxon>Streptosporangiales</taxon>
        <taxon>Streptosporangiaceae</taxon>
        <taxon>Sphaerisporangium</taxon>
    </lineage>
</organism>
<accession>A0A7W7GDM0</accession>
<keyword evidence="3" id="KW-1185">Reference proteome</keyword>
<evidence type="ECO:0000313" key="2">
    <source>
        <dbReference type="EMBL" id="MBB4703151.1"/>
    </source>
</evidence>
<sequence>MCVLAQDLAAEPTEPAEPGDPDDPGRDVGL</sequence>
<comment type="caution">
    <text evidence="2">The sequence shown here is derived from an EMBL/GenBank/DDBJ whole genome shotgun (WGS) entry which is preliminary data.</text>
</comment>
<name>A0A7W7GDM0_9ACTN</name>
<evidence type="ECO:0000313" key="3">
    <source>
        <dbReference type="Proteomes" id="UP000542210"/>
    </source>
</evidence>
<proteinExistence type="predicted"/>
<dbReference type="AlphaFoldDB" id="A0A7W7GDM0"/>
<dbReference type="EMBL" id="JACHND010000001">
    <property type="protein sequence ID" value="MBB4703151.1"/>
    <property type="molecule type" value="Genomic_DNA"/>
</dbReference>
<reference evidence="2 3" key="1">
    <citation type="submission" date="2020-08" db="EMBL/GenBank/DDBJ databases">
        <title>Sequencing the genomes of 1000 actinobacteria strains.</title>
        <authorList>
            <person name="Klenk H.-P."/>
        </authorList>
    </citation>
    <scope>NUCLEOTIDE SEQUENCE [LARGE SCALE GENOMIC DNA]</scope>
    <source>
        <strain evidence="2 3">DSM 45784</strain>
    </source>
</reference>
<gene>
    <name evidence="2" type="ORF">BJ982_004695</name>
</gene>
<evidence type="ECO:0000256" key="1">
    <source>
        <dbReference type="SAM" id="MobiDB-lite"/>
    </source>
</evidence>
<protein>
    <submittedName>
        <fullName evidence="2">Uncharacterized protein</fullName>
    </submittedName>
</protein>
<feature type="region of interest" description="Disordered" evidence="1">
    <location>
        <begin position="1"/>
        <end position="30"/>
    </location>
</feature>
<dbReference type="Proteomes" id="UP000542210">
    <property type="component" value="Unassembled WGS sequence"/>
</dbReference>